<name>A0A8J5QS91_9ASCO</name>
<evidence type="ECO:0000256" key="7">
    <source>
        <dbReference type="ARBA" id="ARBA00022946"/>
    </source>
</evidence>
<evidence type="ECO:0000256" key="8">
    <source>
        <dbReference type="ARBA" id="ARBA00023128"/>
    </source>
</evidence>
<keyword evidence="10" id="KW-1185">Reference proteome</keyword>
<comment type="similarity">
    <text evidence="3">Belongs to the enoyl-CoA hydratase/isomerase family.</text>
</comment>
<dbReference type="InterPro" id="IPR045002">
    <property type="entry name" value="Ech1-like"/>
</dbReference>
<dbReference type="InterPro" id="IPR001753">
    <property type="entry name" value="Enoyl-CoA_hydra/iso"/>
</dbReference>
<dbReference type="Proteomes" id="UP000694255">
    <property type="component" value="Unassembled WGS sequence"/>
</dbReference>
<evidence type="ECO:0000256" key="6">
    <source>
        <dbReference type="ARBA" id="ARBA00019258"/>
    </source>
</evidence>
<dbReference type="GeneID" id="73467547"/>
<comment type="subcellular location">
    <subcellularLocation>
        <location evidence="2">Mitochondrion</location>
    </subcellularLocation>
</comment>
<evidence type="ECO:0000256" key="3">
    <source>
        <dbReference type="ARBA" id="ARBA00005254"/>
    </source>
</evidence>
<reference evidence="9 10" key="1">
    <citation type="journal article" date="2021" name="DNA Res.">
        <title>Genome analysis of Candida subhashii reveals its hybrid nature and dual mitochondrial genome conformations.</title>
        <authorList>
            <person name="Mixao V."/>
            <person name="Hegedusova E."/>
            <person name="Saus E."/>
            <person name="Pryszcz L.P."/>
            <person name="Cillingova A."/>
            <person name="Nosek J."/>
            <person name="Gabaldon T."/>
        </authorList>
    </citation>
    <scope>NUCLEOTIDE SEQUENCE [LARGE SCALE GENOMIC DNA]</scope>
    <source>
        <strain evidence="9 10">CBS 10753</strain>
    </source>
</reference>
<dbReference type="Pfam" id="PF00378">
    <property type="entry name" value="ECH_1"/>
    <property type="match status" value="1"/>
</dbReference>
<dbReference type="InterPro" id="IPR024319">
    <property type="entry name" value="ATPase_expression_mit"/>
</dbReference>
<dbReference type="GO" id="GO:0051750">
    <property type="term" value="F:delta(3,5)-delta(2,4)-dienoyl-CoA isomerase activity"/>
    <property type="evidence" value="ECO:0007669"/>
    <property type="project" value="TreeGrafter"/>
</dbReference>
<gene>
    <name evidence="9" type="ORF">J8A68_000746</name>
</gene>
<evidence type="ECO:0000256" key="4">
    <source>
        <dbReference type="ARBA" id="ARBA00009790"/>
    </source>
</evidence>
<dbReference type="RefSeq" id="XP_049265958.1">
    <property type="nucleotide sequence ID" value="XM_049410453.1"/>
</dbReference>
<dbReference type="Pfam" id="PF12921">
    <property type="entry name" value="ATP13"/>
    <property type="match status" value="1"/>
</dbReference>
<proteinExistence type="inferred from homology"/>
<dbReference type="CDD" id="cd06558">
    <property type="entry name" value="crotonase-like"/>
    <property type="match status" value="1"/>
</dbReference>
<dbReference type="PANTHER" id="PTHR43149:SF1">
    <property type="entry name" value="DELTA(3,5)-DELTA(2,4)-DIENOYL-COA ISOMERASE, MITOCHONDRIAL"/>
    <property type="match status" value="1"/>
</dbReference>
<accession>A0A8J5QS91</accession>
<dbReference type="OrthoDB" id="14970at2759"/>
<keyword evidence="8" id="KW-0496">Mitochondrion</keyword>
<dbReference type="PANTHER" id="PTHR43149">
    <property type="entry name" value="ENOYL-COA HYDRATASE"/>
    <property type="match status" value="1"/>
</dbReference>
<dbReference type="GO" id="GO:0005739">
    <property type="term" value="C:mitochondrion"/>
    <property type="evidence" value="ECO:0007669"/>
    <property type="project" value="UniProtKB-SubCell"/>
</dbReference>
<dbReference type="AlphaFoldDB" id="A0A8J5QS91"/>
<comment type="caution">
    <text evidence="9">The sequence shown here is derived from an EMBL/GenBank/DDBJ whole genome shotgun (WGS) entry which is preliminary data.</text>
</comment>
<evidence type="ECO:0000256" key="2">
    <source>
        <dbReference type="ARBA" id="ARBA00004173"/>
    </source>
</evidence>
<evidence type="ECO:0000256" key="1">
    <source>
        <dbReference type="ARBA" id="ARBA00002412"/>
    </source>
</evidence>
<organism evidence="9 10">
    <name type="scientific">[Candida] subhashii</name>
    <dbReference type="NCBI Taxonomy" id="561895"/>
    <lineage>
        <taxon>Eukaryota</taxon>
        <taxon>Fungi</taxon>
        <taxon>Dikarya</taxon>
        <taxon>Ascomycota</taxon>
        <taxon>Saccharomycotina</taxon>
        <taxon>Pichiomycetes</taxon>
        <taxon>Debaryomycetaceae</taxon>
        <taxon>Spathaspora</taxon>
    </lineage>
</organism>
<protein>
    <recommendedName>
        <fullName evidence="6">ATPase expression protein 2, mitochondrial</fullName>
    </recommendedName>
</protein>
<sequence>MPFKLEDYQNYEFFSVSEIEQGFIHVQYTNPKTLNAFSEQNWKDYGEILTRLDQDEDTILILITSGVPRSFSSGLNIKSAAGSFPKGLTTSELEQYLKKHIKDFQDCVSVPARISTPTIGILNGINYGLALDLSTAFSIRIAVEDVKFSIAEVNIGIAADIGTLQRIPALVSNKSLLYQHALLGDVFGAEEALKMGFVSTVVPTIEDGIALAKRYGEKICSVPRWAIRGTKQHIQDMINGNTMEQGLVDIANYNAYHIARSNFLGKTHAPSTRIAKAYAKANEITLATQDKTVEIKNRLMKLDRDRDYDTLLSVLSTWANHDIHGMVKLLGRHQFASYVGKLMNHNAKSIIDNVAIYPILKLLDINQRRMKPSQRLCDERDAITNLYNRLLYTDKSASVYDENNSTDIYESSKLTGYRLIPQDYENLMKFEFKYLKLDLCSNWFMMFKKQYGPNYIQYMTPKMWSLVFPIYCDGNPRSWGAQQTKLANTSHDPKRSPFESPISFNELLREFNQAQIDKDVGIDFYTSLISSLGHSGKLDQLQKYVASLWAVDANGKYIPGLPKVEKYDPMYPTMELVTTLFLCFAYNGQFFEGLKYVDGFQKVYPDVNKFSLRSAEVTFWQMLFKWADISTRYEPDRALHFYLKQTKADIGSSGNENISLDEIQKNANFDYEGYLQFTQSLHVQRQRTFDEIWKYRQEAGIPFSKKIYTTYLKTLTELTDLKEVETKYYAFLTTLAKQYHFYHLSSDSFTSRTNLGFTSPSQESRNILILYEQTLKQLVGHKWKHLYIGQCKPLIDEWALDEEMKTGLNTWYQDDILPQYREYVEMMRSEAMNRLKAEEEEDSDSLLNLM</sequence>
<keyword evidence="7" id="KW-0809">Transit peptide</keyword>
<comment type="function">
    <text evidence="1">Required for translation of the mitochondrial OLI1 transcript coding for the mitochondrial ATP synthase subunit 9.</text>
</comment>
<evidence type="ECO:0000256" key="5">
    <source>
        <dbReference type="ARBA" id="ARBA00011657"/>
    </source>
</evidence>
<dbReference type="EMBL" id="JAGSYN010000047">
    <property type="protein sequence ID" value="KAG7665726.1"/>
    <property type="molecule type" value="Genomic_DNA"/>
</dbReference>
<evidence type="ECO:0000313" key="9">
    <source>
        <dbReference type="EMBL" id="KAG7665726.1"/>
    </source>
</evidence>
<comment type="subunit">
    <text evidence="5">Binds to the 5'UTR of the OLI1 mRNA.</text>
</comment>
<comment type="similarity">
    <text evidence="4">Belongs to the AEP2 family.</text>
</comment>
<evidence type="ECO:0000313" key="10">
    <source>
        <dbReference type="Proteomes" id="UP000694255"/>
    </source>
</evidence>